<name>A0A0F8YVK2_9ZZZZ</name>
<accession>A0A0F8YVK2</accession>
<gene>
    <name evidence="1" type="ORF">LCGC14_3108930</name>
</gene>
<proteinExistence type="predicted"/>
<sequence length="95" mass="9889">DNDTDVTLTHKTTVTDVIVVKTVGAGTGTNTITVKNGTTAITDVIDMAVSDKVIVRASTIADDQASIAASGTLRITAVKNDDITCIVYVYGFRVA</sequence>
<evidence type="ECO:0000313" key="1">
    <source>
        <dbReference type="EMBL" id="KKK52041.1"/>
    </source>
</evidence>
<dbReference type="AlphaFoldDB" id="A0A0F8YVK2"/>
<reference evidence="1" key="1">
    <citation type="journal article" date="2015" name="Nature">
        <title>Complex archaea that bridge the gap between prokaryotes and eukaryotes.</title>
        <authorList>
            <person name="Spang A."/>
            <person name="Saw J.H."/>
            <person name="Jorgensen S.L."/>
            <person name="Zaremba-Niedzwiedzka K."/>
            <person name="Martijn J."/>
            <person name="Lind A.E."/>
            <person name="van Eijk R."/>
            <person name="Schleper C."/>
            <person name="Guy L."/>
            <person name="Ettema T.J."/>
        </authorList>
    </citation>
    <scope>NUCLEOTIDE SEQUENCE</scope>
</reference>
<comment type="caution">
    <text evidence="1">The sequence shown here is derived from an EMBL/GenBank/DDBJ whole genome shotgun (WGS) entry which is preliminary data.</text>
</comment>
<dbReference type="EMBL" id="LAZR01067218">
    <property type="protein sequence ID" value="KKK52041.1"/>
    <property type="molecule type" value="Genomic_DNA"/>
</dbReference>
<feature type="non-terminal residue" evidence="1">
    <location>
        <position position="1"/>
    </location>
</feature>
<organism evidence="1">
    <name type="scientific">marine sediment metagenome</name>
    <dbReference type="NCBI Taxonomy" id="412755"/>
    <lineage>
        <taxon>unclassified sequences</taxon>
        <taxon>metagenomes</taxon>
        <taxon>ecological metagenomes</taxon>
    </lineage>
</organism>
<protein>
    <submittedName>
        <fullName evidence="1">Uncharacterized protein</fullName>
    </submittedName>
</protein>